<evidence type="ECO:0000256" key="1">
    <source>
        <dbReference type="SAM" id="MobiDB-lite"/>
    </source>
</evidence>
<reference evidence="2" key="1">
    <citation type="submission" date="2022-08" db="UniProtKB">
        <authorList>
            <consortium name="EnsemblMetazoa"/>
        </authorList>
    </citation>
    <scope>IDENTIFICATION</scope>
    <source>
        <strain evidence="2">EBRO</strain>
    </source>
</reference>
<sequence length="165" mass="18018">MKDQSQTDNLFVFLWRIWSDSMLNGLGRMLLRGVSLPVSSPSTLSRRCIEQSSGSSPDSAPPTTSIGSSSSLSLSSSSSSESLPELLRCCVRYSARSASRSTAMPFARSFRACRSSAFAIFFRRRALREGEAERRTTDALMAHPNCVGEGGERRSLVGQSPKGWK</sequence>
<name>A0A182ISE6_ANOAO</name>
<dbReference type="EnsemblMetazoa" id="AATE004597-RA">
    <property type="protein sequence ID" value="AATE004597-PA.1"/>
    <property type="gene ID" value="AATE004597"/>
</dbReference>
<feature type="region of interest" description="Disordered" evidence="1">
    <location>
        <begin position="47"/>
        <end position="82"/>
    </location>
</feature>
<dbReference type="AlphaFoldDB" id="A0A182ISE6"/>
<accession>A0A182ISE6</accession>
<dbReference type="VEuPathDB" id="VectorBase:AATE004597"/>
<feature type="compositionally biased region" description="Low complexity" evidence="1">
    <location>
        <begin position="68"/>
        <end position="82"/>
    </location>
</feature>
<feature type="compositionally biased region" description="Polar residues" evidence="1">
    <location>
        <begin position="50"/>
        <end position="67"/>
    </location>
</feature>
<protein>
    <submittedName>
        <fullName evidence="2">Uncharacterized protein</fullName>
    </submittedName>
</protein>
<proteinExistence type="predicted"/>
<evidence type="ECO:0000313" key="2">
    <source>
        <dbReference type="EnsemblMetazoa" id="AATE004597-PA.1"/>
    </source>
</evidence>
<feature type="region of interest" description="Disordered" evidence="1">
    <location>
        <begin position="142"/>
        <end position="165"/>
    </location>
</feature>
<organism evidence="2">
    <name type="scientific">Anopheles atroparvus</name>
    <name type="common">European mosquito</name>
    <dbReference type="NCBI Taxonomy" id="41427"/>
    <lineage>
        <taxon>Eukaryota</taxon>
        <taxon>Metazoa</taxon>
        <taxon>Ecdysozoa</taxon>
        <taxon>Arthropoda</taxon>
        <taxon>Hexapoda</taxon>
        <taxon>Insecta</taxon>
        <taxon>Pterygota</taxon>
        <taxon>Neoptera</taxon>
        <taxon>Endopterygota</taxon>
        <taxon>Diptera</taxon>
        <taxon>Nematocera</taxon>
        <taxon>Culicoidea</taxon>
        <taxon>Culicidae</taxon>
        <taxon>Anophelinae</taxon>
        <taxon>Anopheles</taxon>
    </lineage>
</organism>